<gene>
    <name evidence="3" type="ORF">E5161_00590</name>
</gene>
<dbReference type="Gene3D" id="3.40.50.2000">
    <property type="entry name" value="Glycogen Phosphorylase B"/>
    <property type="match status" value="2"/>
</dbReference>
<proteinExistence type="predicted"/>
<dbReference type="InterPro" id="IPR001296">
    <property type="entry name" value="Glyco_trans_1"/>
</dbReference>
<accession>A0A4U0FG18</accession>
<dbReference type="RefSeq" id="WP_136775657.1">
    <property type="nucleotide sequence ID" value="NZ_SUPK01000001.1"/>
</dbReference>
<name>A0A4U0FG18_9BACL</name>
<keyword evidence="4" id="KW-1185">Reference proteome</keyword>
<evidence type="ECO:0000313" key="3">
    <source>
        <dbReference type="EMBL" id="TJY43936.1"/>
    </source>
</evidence>
<feature type="domain" description="Glycosyl transferase family 1" evidence="1">
    <location>
        <begin position="194"/>
        <end position="346"/>
    </location>
</feature>
<dbReference type="CDD" id="cd03801">
    <property type="entry name" value="GT4_PimA-like"/>
    <property type="match status" value="1"/>
</dbReference>
<evidence type="ECO:0000259" key="1">
    <source>
        <dbReference type="Pfam" id="PF00534"/>
    </source>
</evidence>
<dbReference type="PANTHER" id="PTHR45947">
    <property type="entry name" value="SULFOQUINOVOSYL TRANSFERASE SQD2"/>
    <property type="match status" value="1"/>
</dbReference>
<dbReference type="InterPro" id="IPR050194">
    <property type="entry name" value="Glycosyltransferase_grp1"/>
</dbReference>
<organism evidence="3 4">
    <name type="scientific">Cohnella pontilimi</name>
    <dbReference type="NCBI Taxonomy" id="2564100"/>
    <lineage>
        <taxon>Bacteria</taxon>
        <taxon>Bacillati</taxon>
        <taxon>Bacillota</taxon>
        <taxon>Bacilli</taxon>
        <taxon>Bacillales</taxon>
        <taxon>Paenibacillaceae</taxon>
        <taxon>Cohnella</taxon>
    </lineage>
</organism>
<dbReference type="InterPro" id="IPR028098">
    <property type="entry name" value="Glyco_trans_4-like_N"/>
</dbReference>
<dbReference type="Pfam" id="PF13439">
    <property type="entry name" value="Glyco_transf_4"/>
    <property type="match status" value="1"/>
</dbReference>
<dbReference type="PANTHER" id="PTHR45947:SF3">
    <property type="entry name" value="SULFOQUINOVOSYL TRANSFERASE SQD2"/>
    <property type="match status" value="1"/>
</dbReference>
<dbReference type="GO" id="GO:0016757">
    <property type="term" value="F:glycosyltransferase activity"/>
    <property type="evidence" value="ECO:0007669"/>
    <property type="project" value="InterPro"/>
</dbReference>
<dbReference type="Pfam" id="PF00534">
    <property type="entry name" value="Glycos_transf_1"/>
    <property type="match status" value="1"/>
</dbReference>
<protein>
    <submittedName>
        <fullName evidence="3">Glycosyltransferase family 4 protein</fullName>
    </submittedName>
</protein>
<dbReference type="Proteomes" id="UP000309673">
    <property type="component" value="Unassembled WGS sequence"/>
</dbReference>
<dbReference type="AlphaFoldDB" id="A0A4U0FG18"/>
<dbReference type="OrthoDB" id="9795068at2"/>
<sequence length="381" mass="42798">MTKRRSPYIWVMTREYPPIVFGGVGTVAAQLTKAFIRSNMTVNVVTKSATGSIHFSQQHGSGVLRIPEIKPYFHGFAYQTRFFQRAADRYFSGLPDIIHVHSIEFAAAALWYKRKYRIPVVYTCHSLISNSRKNAARKKSQNRLFRHADRITVPSMWLKRSILKEHAAAASKVSVIPHGVQSVSDGTKIAPLHLLFVGRIIKSKGIEPLIRSISILSARNKRVRLTVIGKGSAQYEQRLRTIASKAGVSRHIRWLGHLPHAKVQRLYSSYGAVVVPSQNESFCLVALEAMANGIPLVSTRAGGLKQFVNTTNARTIRSVDSQAISRAITAMWQDPNGTRQRAANAKRLAKRYSWPKRAMQYEALFDTLLKARRRAGQRVKA</sequence>
<dbReference type="EMBL" id="SUPK01000001">
    <property type="protein sequence ID" value="TJY43936.1"/>
    <property type="molecule type" value="Genomic_DNA"/>
</dbReference>
<feature type="domain" description="Glycosyltransferase subfamily 4-like N-terminal" evidence="2">
    <location>
        <begin position="21"/>
        <end position="180"/>
    </location>
</feature>
<keyword evidence="3" id="KW-0808">Transferase</keyword>
<comment type="caution">
    <text evidence="3">The sequence shown here is derived from an EMBL/GenBank/DDBJ whole genome shotgun (WGS) entry which is preliminary data.</text>
</comment>
<reference evidence="3 4" key="1">
    <citation type="submission" date="2019-04" db="EMBL/GenBank/DDBJ databases">
        <title>Cohnella sp. nov., isolated from soil.</title>
        <authorList>
            <person name="Kim W."/>
        </authorList>
    </citation>
    <scope>NUCLEOTIDE SEQUENCE [LARGE SCALE GENOMIC DNA]</scope>
    <source>
        <strain evidence="3 4">CAU 1483</strain>
    </source>
</reference>
<evidence type="ECO:0000259" key="2">
    <source>
        <dbReference type="Pfam" id="PF13439"/>
    </source>
</evidence>
<evidence type="ECO:0000313" key="4">
    <source>
        <dbReference type="Proteomes" id="UP000309673"/>
    </source>
</evidence>
<dbReference type="SUPFAM" id="SSF53756">
    <property type="entry name" value="UDP-Glycosyltransferase/glycogen phosphorylase"/>
    <property type="match status" value="1"/>
</dbReference>